<evidence type="ECO:0000313" key="4">
    <source>
        <dbReference type="Proteomes" id="UP000230340"/>
    </source>
</evidence>
<dbReference type="Proteomes" id="UP000230340">
    <property type="component" value="Unassembled WGS sequence"/>
</dbReference>
<dbReference type="Pfam" id="PF01078">
    <property type="entry name" value="Mg_chelatase"/>
    <property type="match status" value="1"/>
</dbReference>
<dbReference type="Pfam" id="PF13335">
    <property type="entry name" value="Mg_chelatase_C"/>
    <property type="match status" value="1"/>
</dbReference>
<evidence type="ECO:0000259" key="2">
    <source>
        <dbReference type="SMART" id="SM00382"/>
    </source>
</evidence>
<dbReference type="InterPro" id="IPR045006">
    <property type="entry name" value="CHLI-like"/>
</dbReference>
<dbReference type="InterPro" id="IPR027417">
    <property type="entry name" value="P-loop_NTPase"/>
</dbReference>
<feature type="domain" description="AAA+ ATPase" evidence="2">
    <location>
        <begin position="216"/>
        <end position="399"/>
    </location>
</feature>
<dbReference type="Gene3D" id="3.30.230.10">
    <property type="match status" value="1"/>
</dbReference>
<dbReference type="EMBL" id="PEYT01000004">
    <property type="protein sequence ID" value="PIS23317.1"/>
    <property type="molecule type" value="Genomic_DNA"/>
</dbReference>
<accession>A0A2H0XEF1</accession>
<evidence type="ECO:0000256" key="1">
    <source>
        <dbReference type="ARBA" id="ARBA00006354"/>
    </source>
</evidence>
<dbReference type="Gene3D" id="3.40.50.300">
    <property type="entry name" value="P-loop containing nucleotide triphosphate hydrolases"/>
    <property type="match status" value="1"/>
</dbReference>
<sequence>MSLARVNCATVVGLDPFPVTVEVAVEEKGFPSFTIVGLPSREIDEAKERVRAAIQNAGAEFPDHRIVVNLAPADLPKKGSAFDVAIAIGILAASDQGISCDLSKKLFLGELSLDGSLRPAFGVLPISLYARGAGLSHMYVPKENAKESAVVKDIHTISVSGIGDLIEHLEGRKLLYREDYLDFEEMLGATEEYDVDFSDVMGQEKAKRALEIASSGGHNVALSGPPGSGKTMLARALPSILPRLTLDEALEVTKVYSVTGNLNSKTPLVYARPFRSPHHTISRVGLIGGGSTITPGEISLAHRGVLFLDEFPELSRNVLESLRQPLEDGFVTISRASGTLTFPSRFILVVASNPCPCGNLGRQKVSCVCSPSQIRNYKRRVSGPIWDRIDIHVDVPLVDAEELTKRKNTGAVSSKEIRNRVQKARDLQKARFIGTKIVCNADMATKDIKNLSQITNGALDILKMAVGNFGLSARSYFKTLKVAQTIADLADSKEILPAHVSEALSFRLKAD</sequence>
<dbReference type="InterPro" id="IPR004482">
    <property type="entry name" value="Mg_chelat-rel"/>
</dbReference>
<dbReference type="InterPro" id="IPR014721">
    <property type="entry name" value="Ribsml_uS5_D2-typ_fold_subgr"/>
</dbReference>
<dbReference type="GO" id="GO:0005524">
    <property type="term" value="F:ATP binding"/>
    <property type="evidence" value="ECO:0007669"/>
    <property type="project" value="InterPro"/>
</dbReference>
<dbReference type="InterPro" id="IPR025158">
    <property type="entry name" value="Mg_chelat-rel_C"/>
</dbReference>
<comment type="caution">
    <text evidence="3">The sequence shown here is derived from an EMBL/GenBank/DDBJ whole genome shotgun (WGS) entry which is preliminary data.</text>
</comment>
<name>A0A2H0XEF1_UNCKA</name>
<dbReference type="AlphaFoldDB" id="A0A2H0XEF1"/>
<dbReference type="PANTHER" id="PTHR32039:SF7">
    <property type="entry name" value="COMPETENCE PROTEIN COMM"/>
    <property type="match status" value="1"/>
</dbReference>
<dbReference type="PANTHER" id="PTHR32039">
    <property type="entry name" value="MAGNESIUM-CHELATASE SUBUNIT CHLI"/>
    <property type="match status" value="1"/>
</dbReference>
<dbReference type="InterPro" id="IPR020568">
    <property type="entry name" value="Ribosomal_Su5_D2-typ_SF"/>
</dbReference>
<reference evidence="4" key="1">
    <citation type="submission" date="2017-09" db="EMBL/GenBank/DDBJ databases">
        <title>Depth-based differentiation of microbial function through sediment-hosted aquifers and enrichment of novel symbionts in the deep terrestrial subsurface.</title>
        <authorList>
            <person name="Probst A.J."/>
            <person name="Ladd B."/>
            <person name="Jarett J.K."/>
            <person name="Geller-Mcgrath D.E."/>
            <person name="Sieber C.M.K."/>
            <person name="Emerson J.B."/>
            <person name="Anantharaman K."/>
            <person name="Thomas B.C."/>
            <person name="Malmstrom R."/>
            <person name="Stieglmeier M."/>
            <person name="Klingl A."/>
            <person name="Woyke T."/>
            <person name="Ryan C.M."/>
            <person name="Banfield J.F."/>
        </authorList>
    </citation>
    <scope>NUCLEOTIDE SEQUENCE [LARGE SCALE GENOMIC DNA]</scope>
</reference>
<evidence type="ECO:0000313" key="3">
    <source>
        <dbReference type="EMBL" id="PIS23317.1"/>
    </source>
</evidence>
<dbReference type="SUPFAM" id="SSF54211">
    <property type="entry name" value="Ribosomal protein S5 domain 2-like"/>
    <property type="match status" value="1"/>
</dbReference>
<protein>
    <submittedName>
        <fullName evidence="3">Magnesium chelatase</fullName>
    </submittedName>
</protein>
<dbReference type="Pfam" id="PF13541">
    <property type="entry name" value="ChlI"/>
    <property type="match status" value="1"/>
</dbReference>
<dbReference type="NCBIfam" id="TIGR00368">
    <property type="entry name" value="YifB family Mg chelatase-like AAA ATPase"/>
    <property type="match status" value="1"/>
</dbReference>
<comment type="similarity">
    <text evidence="1">Belongs to the Mg-chelatase subunits D/I family. ComM subfamily.</text>
</comment>
<organism evidence="3 4">
    <name type="scientific">candidate division WWE3 bacterium CG08_land_8_20_14_0_20_40_13</name>
    <dbReference type="NCBI Taxonomy" id="1975084"/>
    <lineage>
        <taxon>Bacteria</taxon>
        <taxon>Katanobacteria</taxon>
    </lineage>
</organism>
<dbReference type="InterPro" id="IPR003593">
    <property type="entry name" value="AAA+_ATPase"/>
</dbReference>
<proteinExistence type="inferred from homology"/>
<dbReference type="CDD" id="cd00009">
    <property type="entry name" value="AAA"/>
    <property type="match status" value="1"/>
</dbReference>
<dbReference type="SMART" id="SM00382">
    <property type="entry name" value="AAA"/>
    <property type="match status" value="1"/>
</dbReference>
<dbReference type="SUPFAM" id="SSF52540">
    <property type="entry name" value="P-loop containing nucleoside triphosphate hydrolases"/>
    <property type="match status" value="1"/>
</dbReference>
<gene>
    <name evidence="3" type="ORF">COT49_00510</name>
</gene>
<dbReference type="InterPro" id="IPR000523">
    <property type="entry name" value="Mg_chelatse_chII-like_cat_dom"/>
</dbReference>